<evidence type="ECO:0000313" key="1">
    <source>
        <dbReference type="EMBL" id="SFM84857.1"/>
    </source>
</evidence>
<dbReference type="Proteomes" id="UP000199048">
    <property type="component" value="Unassembled WGS sequence"/>
</dbReference>
<reference evidence="2" key="1">
    <citation type="submission" date="2016-10" db="EMBL/GenBank/DDBJ databases">
        <authorList>
            <person name="Varghese N."/>
            <person name="Submissions S."/>
        </authorList>
    </citation>
    <scope>NUCLEOTIDE SEQUENCE [LARGE SCALE GENOMIC DNA]</scope>
    <source>
        <strain evidence="2">BL36</strain>
    </source>
</reference>
<dbReference type="STRING" id="582667.SAMN05192568_106414"/>
<name>A0A1I4U7C3_9HYPH</name>
<dbReference type="AlphaFoldDB" id="A0A1I4U7C3"/>
<organism evidence="1 2">
    <name type="scientific">Methylobacterium pseudosasicola</name>
    <dbReference type="NCBI Taxonomy" id="582667"/>
    <lineage>
        <taxon>Bacteria</taxon>
        <taxon>Pseudomonadati</taxon>
        <taxon>Pseudomonadota</taxon>
        <taxon>Alphaproteobacteria</taxon>
        <taxon>Hyphomicrobiales</taxon>
        <taxon>Methylobacteriaceae</taxon>
        <taxon>Methylobacterium</taxon>
    </lineage>
</organism>
<dbReference type="EMBL" id="FOTK01000064">
    <property type="protein sequence ID" value="SFM84857.1"/>
    <property type="molecule type" value="Genomic_DNA"/>
</dbReference>
<evidence type="ECO:0000313" key="2">
    <source>
        <dbReference type="Proteomes" id="UP000199048"/>
    </source>
</evidence>
<gene>
    <name evidence="1" type="ORF">SAMN05192568_106414</name>
</gene>
<protein>
    <submittedName>
        <fullName evidence="1">Uncharacterized protein</fullName>
    </submittedName>
</protein>
<keyword evidence="2" id="KW-1185">Reference proteome</keyword>
<accession>A0A1I4U7C3</accession>
<sequence>MAEQFLTKDMGRFRDAHGIDRCEVGPQGGYVVACPPFHLHDEDHVDPVEEFLGQVVGVEPARALLFRRRDPDFLDGCKVGQRYVLLRFWDNDGGQVWSMPVDGEDDPAVSEAISRATALYRWSKREPPQI</sequence>
<proteinExistence type="predicted"/>